<evidence type="ECO:0000313" key="3">
    <source>
        <dbReference type="Proteomes" id="UP000316079"/>
    </source>
</evidence>
<dbReference type="STRING" id="623744.A0A553P5I6"/>
<evidence type="ECO:0008006" key="4">
    <source>
        <dbReference type="Google" id="ProtNLM"/>
    </source>
</evidence>
<dbReference type="SUPFAM" id="SSF49879">
    <property type="entry name" value="SMAD/FHA domain"/>
    <property type="match status" value="1"/>
</dbReference>
<reference evidence="2 3" key="1">
    <citation type="journal article" date="2019" name="Sci. Data">
        <title>Hybrid genome assembly and annotation of Danionella translucida.</title>
        <authorList>
            <person name="Kadobianskyi M."/>
            <person name="Schulze L."/>
            <person name="Schuelke M."/>
            <person name="Judkewitz B."/>
        </authorList>
    </citation>
    <scope>NUCLEOTIDE SEQUENCE [LARGE SCALE GENOMIC DNA]</scope>
    <source>
        <strain evidence="2 3">Bolton</strain>
    </source>
</reference>
<dbReference type="EMBL" id="SRMA01026731">
    <property type="protein sequence ID" value="TRY72955.1"/>
    <property type="molecule type" value="Genomic_DNA"/>
</dbReference>
<comment type="caution">
    <text evidence="2">The sequence shown here is derived from an EMBL/GenBank/DDBJ whole genome shotgun (WGS) entry which is preliminary data.</text>
</comment>
<dbReference type="OrthoDB" id="3176171at2759"/>
<dbReference type="Proteomes" id="UP000316079">
    <property type="component" value="Unassembled WGS sequence"/>
</dbReference>
<feature type="compositionally biased region" description="Pro residues" evidence="1">
    <location>
        <begin position="96"/>
        <end position="106"/>
    </location>
</feature>
<dbReference type="AlphaFoldDB" id="A0A553P5I6"/>
<feature type="non-terminal residue" evidence="2">
    <location>
        <position position="1"/>
    </location>
</feature>
<gene>
    <name evidence="2" type="ORF">DNTS_010252</name>
</gene>
<sequence>TCVNGSPVTSRQQLHHGDRILWGNNHFFRINLPKRRLRSEDEEGEGGNMKNSNSSEQLDGEGDSASEVSSEVSFSYEFAQTEVMMKALGSNEVLNRPPPEQPPLIPPADSLLDNTNPPSRAEITTAVKEIKAGKAAGCSWTMYKYIVPPYIVAP</sequence>
<organism evidence="2 3">
    <name type="scientific">Danionella cerebrum</name>
    <dbReference type="NCBI Taxonomy" id="2873325"/>
    <lineage>
        <taxon>Eukaryota</taxon>
        <taxon>Metazoa</taxon>
        <taxon>Chordata</taxon>
        <taxon>Craniata</taxon>
        <taxon>Vertebrata</taxon>
        <taxon>Euteleostomi</taxon>
        <taxon>Actinopterygii</taxon>
        <taxon>Neopterygii</taxon>
        <taxon>Teleostei</taxon>
        <taxon>Ostariophysi</taxon>
        <taxon>Cypriniformes</taxon>
        <taxon>Danionidae</taxon>
        <taxon>Danioninae</taxon>
        <taxon>Danionella</taxon>
    </lineage>
</organism>
<feature type="region of interest" description="Disordered" evidence="1">
    <location>
        <begin position="38"/>
        <end position="71"/>
    </location>
</feature>
<evidence type="ECO:0000313" key="2">
    <source>
        <dbReference type="EMBL" id="TRY72955.1"/>
    </source>
</evidence>
<accession>A0A553P5I6</accession>
<dbReference type="Gene3D" id="2.60.200.20">
    <property type="match status" value="1"/>
</dbReference>
<dbReference type="InterPro" id="IPR008984">
    <property type="entry name" value="SMAD_FHA_dom_sf"/>
</dbReference>
<keyword evidence="3" id="KW-1185">Reference proteome</keyword>
<feature type="region of interest" description="Disordered" evidence="1">
    <location>
        <begin position="92"/>
        <end position="119"/>
    </location>
</feature>
<proteinExistence type="predicted"/>
<protein>
    <recommendedName>
        <fullName evidence="4">FHA domain-containing protein</fullName>
    </recommendedName>
</protein>
<name>A0A553P5I6_9TELE</name>
<evidence type="ECO:0000256" key="1">
    <source>
        <dbReference type="SAM" id="MobiDB-lite"/>
    </source>
</evidence>